<dbReference type="PRINTS" id="PR00237">
    <property type="entry name" value="GPCRRHODOPSN"/>
</dbReference>
<evidence type="ECO:0000256" key="9">
    <source>
        <dbReference type="RuleBase" id="RU000688"/>
    </source>
</evidence>
<feature type="transmembrane region" description="Helical" evidence="10">
    <location>
        <begin position="179"/>
        <end position="203"/>
    </location>
</feature>
<evidence type="ECO:0000256" key="5">
    <source>
        <dbReference type="ARBA" id="ARBA00023040"/>
    </source>
</evidence>
<dbReference type="PROSITE" id="PS50262">
    <property type="entry name" value="G_PROTEIN_RECEP_F1_2"/>
    <property type="match status" value="1"/>
</dbReference>
<name>A0ABN8Q4B9_9CNID</name>
<evidence type="ECO:0000256" key="6">
    <source>
        <dbReference type="ARBA" id="ARBA00023136"/>
    </source>
</evidence>
<comment type="subcellular location">
    <subcellularLocation>
        <location evidence="1">Cell membrane</location>
        <topology evidence="1">Multi-pass membrane protein</topology>
    </subcellularLocation>
</comment>
<evidence type="ECO:0000256" key="3">
    <source>
        <dbReference type="ARBA" id="ARBA00022692"/>
    </source>
</evidence>
<keyword evidence="5 9" id="KW-0297">G-protein coupled receptor</keyword>
<feature type="transmembrane region" description="Helical" evidence="10">
    <location>
        <begin position="54"/>
        <end position="72"/>
    </location>
</feature>
<dbReference type="InterPro" id="IPR050569">
    <property type="entry name" value="TAAR"/>
</dbReference>
<dbReference type="Gene3D" id="1.20.1070.10">
    <property type="entry name" value="Rhodopsin 7-helix transmembrane proteins"/>
    <property type="match status" value="1"/>
</dbReference>
<keyword evidence="2" id="KW-1003">Cell membrane</keyword>
<dbReference type="PANTHER" id="PTHR24249">
    <property type="entry name" value="HISTAMINE RECEPTOR-RELATED G-PROTEIN COUPLED RECEPTOR"/>
    <property type="match status" value="1"/>
</dbReference>
<dbReference type="Proteomes" id="UP001159427">
    <property type="component" value="Unassembled WGS sequence"/>
</dbReference>
<feature type="transmembrane region" description="Helical" evidence="10">
    <location>
        <begin position="254"/>
        <end position="274"/>
    </location>
</feature>
<evidence type="ECO:0000256" key="7">
    <source>
        <dbReference type="ARBA" id="ARBA00023170"/>
    </source>
</evidence>
<dbReference type="InterPro" id="IPR017452">
    <property type="entry name" value="GPCR_Rhodpsn_7TM"/>
</dbReference>
<evidence type="ECO:0000256" key="10">
    <source>
        <dbReference type="SAM" id="Phobius"/>
    </source>
</evidence>
<keyword evidence="8 9" id="KW-0807">Transducer</keyword>
<evidence type="ECO:0000256" key="8">
    <source>
        <dbReference type="ARBA" id="ARBA00023224"/>
    </source>
</evidence>
<keyword evidence="3 9" id="KW-0812">Transmembrane</keyword>
<keyword evidence="13" id="KW-1185">Reference proteome</keyword>
<evidence type="ECO:0000313" key="13">
    <source>
        <dbReference type="Proteomes" id="UP001159427"/>
    </source>
</evidence>
<comment type="similarity">
    <text evidence="9">Belongs to the G-protein coupled receptor 1 family.</text>
</comment>
<keyword evidence="6 10" id="KW-0472">Membrane</keyword>
<dbReference type="InterPro" id="IPR000276">
    <property type="entry name" value="GPCR_Rhodpsn"/>
</dbReference>
<feature type="transmembrane region" description="Helical" evidence="10">
    <location>
        <begin position="133"/>
        <end position="152"/>
    </location>
</feature>
<accession>A0ABN8Q4B9</accession>
<organism evidence="12 13">
    <name type="scientific">Porites evermanni</name>
    <dbReference type="NCBI Taxonomy" id="104178"/>
    <lineage>
        <taxon>Eukaryota</taxon>
        <taxon>Metazoa</taxon>
        <taxon>Cnidaria</taxon>
        <taxon>Anthozoa</taxon>
        <taxon>Hexacorallia</taxon>
        <taxon>Scleractinia</taxon>
        <taxon>Fungiina</taxon>
        <taxon>Poritidae</taxon>
        <taxon>Porites</taxon>
    </lineage>
</organism>
<dbReference type="PANTHER" id="PTHR24249:SF414">
    <property type="entry name" value="LP14436P"/>
    <property type="match status" value="1"/>
</dbReference>
<dbReference type="CDD" id="cd14967">
    <property type="entry name" value="7tmA_amine_R-like"/>
    <property type="match status" value="1"/>
</dbReference>
<evidence type="ECO:0000256" key="1">
    <source>
        <dbReference type="ARBA" id="ARBA00004651"/>
    </source>
</evidence>
<dbReference type="EMBL" id="CALNXI010001135">
    <property type="protein sequence ID" value="CAH3157009.1"/>
    <property type="molecule type" value="Genomic_DNA"/>
</dbReference>
<feature type="transmembrane region" description="Helical" evidence="10">
    <location>
        <begin position="21"/>
        <end position="42"/>
    </location>
</feature>
<proteinExistence type="inferred from homology"/>
<feature type="transmembrane region" description="Helical" evidence="10">
    <location>
        <begin position="286"/>
        <end position="308"/>
    </location>
</feature>
<evidence type="ECO:0000256" key="2">
    <source>
        <dbReference type="ARBA" id="ARBA00022475"/>
    </source>
</evidence>
<dbReference type="PROSITE" id="PS00237">
    <property type="entry name" value="G_PROTEIN_RECEP_F1_1"/>
    <property type="match status" value="1"/>
</dbReference>
<evidence type="ECO:0000256" key="4">
    <source>
        <dbReference type="ARBA" id="ARBA00022989"/>
    </source>
</evidence>
<protein>
    <recommendedName>
        <fullName evidence="11">G-protein coupled receptors family 1 profile domain-containing protein</fullName>
    </recommendedName>
</protein>
<dbReference type="SUPFAM" id="SSF81321">
    <property type="entry name" value="Family A G protein-coupled receptor-like"/>
    <property type="match status" value="1"/>
</dbReference>
<sequence length="359" mass="40625">MAEGRRDESVAPGTVQVVVELIVFIFITLATLTGNSLVVISVIKFRHLRTNTNFILLSLALTDLSMVLIMVLNAVTTVTGEWIFGEWCCKAVASIGLTLSFISILHLCFLSVDRYIAIHKPLRYQFIVTRRRVITFLSLIWMSAAVIVNIPLANFEFRADTYGCADRKSIRTNKPSSPYIFFLVALFVIIPFAIIFLSNALVFKTAFKQARQLSRVEKSLRESSADICDQDDTHPVKTTEPHSLKREIKSARTFALVVGIFLFCYTPFYTAGTYRKIAGPVKVPSIVMLVTMWIAFANSFCNPIVYGLRYAPFRKSFKHLCSCCGKRGFVERRNYSCTNSNSSWRRERQETVLSRNSAV</sequence>
<keyword evidence="7 9" id="KW-0675">Receptor</keyword>
<evidence type="ECO:0000259" key="11">
    <source>
        <dbReference type="PROSITE" id="PS50262"/>
    </source>
</evidence>
<reference evidence="12 13" key="1">
    <citation type="submission" date="2022-05" db="EMBL/GenBank/DDBJ databases">
        <authorList>
            <consortium name="Genoscope - CEA"/>
            <person name="William W."/>
        </authorList>
    </citation>
    <scope>NUCLEOTIDE SEQUENCE [LARGE SCALE GENOMIC DNA]</scope>
</reference>
<evidence type="ECO:0000313" key="12">
    <source>
        <dbReference type="EMBL" id="CAH3157009.1"/>
    </source>
</evidence>
<feature type="transmembrane region" description="Helical" evidence="10">
    <location>
        <begin position="92"/>
        <end position="112"/>
    </location>
</feature>
<keyword evidence="4 10" id="KW-1133">Transmembrane helix</keyword>
<dbReference type="Pfam" id="PF00001">
    <property type="entry name" value="7tm_1"/>
    <property type="match status" value="1"/>
</dbReference>
<feature type="domain" description="G-protein coupled receptors family 1 profile" evidence="11">
    <location>
        <begin position="34"/>
        <end position="306"/>
    </location>
</feature>
<comment type="caution">
    <text evidence="12">The sequence shown here is derived from an EMBL/GenBank/DDBJ whole genome shotgun (WGS) entry which is preliminary data.</text>
</comment>
<gene>
    <name evidence="12" type="ORF">PEVE_00002345</name>
</gene>